<sequence>MDKPLVERLVSLFENSALSEIEYSADGTRIRLVKASGQTVPEQPRLIEAQPPMTTPTRQSSWTIDAGLTGIFYRAPSPDEPTFVDVGTVIEEGQQVGIIEAMKMLNVLESERSGRVVRILVEDGASVEAGTPLFELQLREDAHV</sequence>
<dbReference type="InterPro" id="IPR050709">
    <property type="entry name" value="Biotin_Carboxyl_Carrier/Decarb"/>
</dbReference>
<dbReference type="PRINTS" id="PR01071">
    <property type="entry name" value="ACOABIOTINCC"/>
</dbReference>
<organism evidence="11 12">
    <name type="scientific">Pseudomonas putida S13.1.2</name>
    <dbReference type="NCBI Taxonomy" id="1384061"/>
    <lineage>
        <taxon>Bacteria</taxon>
        <taxon>Pseudomonadati</taxon>
        <taxon>Pseudomonadota</taxon>
        <taxon>Gammaproteobacteria</taxon>
        <taxon>Pseudomonadales</taxon>
        <taxon>Pseudomonadaceae</taxon>
        <taxon>Pseudomonas</taxon>
    </lineage>
</organism>
<dbReference type="PANTHER" id="PTHR45266:SF3">
    <property type="entry name" value="OXALOACETATE DECARBOXYLASE ALPHA CHAIN"/>
    <property type="match status" value="1"/>
</dbReference>
<dbReference type="CDD" id="cd06850">
    <property type="entry name" value="biotinyl_domain"/>
    <property type="match status" value="1"/>
</dbReference>
<evidence type="ECO:0000256" key="8">
    <source>
        <dbReference type="ARBA" id="ARBA00023267"/>
    </source>
</evidence>
<dbReference type="InterPro" id="IPR001882">
    <property type="entry name" value="Biotin_BS"/>
</dbReference>
<proteinExistence type="predicted"/>
<keyword evidence="4 9" id="KW-0444">Lipid biosynthesis</keyword>
<dbReference type="InterPro" id="IPR000089">
    <property type="entry name" value="Biotin_lipoyl"/>
</dbReference>
<feature type="domain" description="Lipoyl-binding" evidence="10">
    <location>
        <begin position="63"/>
        <end position="137"/>
    </location>
</feature>
<dbReference type="GO" id="GO:0009317">
    <property type="term" value="C:acetyl-CoA carboxylase complex"/>
    <property type="evidence" value="ECO:0007669"/>
    <property type="project" value="InterPro"/>
</dbReference>
<evidence type="ECO:0000313" key="12">
    <source>
        <dbReference type="Proteomes" id="UP000033260"/>
    </source>
</evidence>
<evidence type="ECO:0000256" key="9">
    <source>
        <dbReference type="RuleBase" id="RU364072"/>
    </source>
</evidence>
<keyword evidence="5 9" id="KW-0276">Fatty acid metabolism</keyword>
<evidence type="ECO:0000256" key="1">
    <source>
        <dbReference type="ARBA" id="ARBA00003761"/>
    </source>
</evidence>
<keyword evidence="8 9" id="KW-0092">Biotin</keyword>
<evidence type="ECO:0000256" key="4">
    <source>
        <dbReference type="ARBA" id="ARBA00022516"/>
    </source>
</evidence>
<gene>
    <name evidence="11" type="ORF">N805_07605</name>
</gene>
<evidence type="ECO:0000259" key="10">
    <source>
        <dbReference type="PROSITE" id="PS50968"/>
    </source>
</evidence>
<comment type="pathway">
    <text evidence="2 9">Lipid metabolism; fatty acid biosynthesis.</text>
</comment>
<evidence type="ECO:0000256" key="7">
    <source>
        <dbReference type="ARBA" id="ARBA00023160"/>
    </source>
</evidence>
<dbReference type="PROSITE" id="PS50968">
    <property type="entry name" value="BIOTINYL_LIPOYL"/>
    <property type="match status" value="1"/>
</dbReference>
<dbReference type="AlphaFoldDB" id="A0AAU8RTZ1"/>
<comment type="function">
    <text evidence="1 9">This protein is a component of the acetyl coenzyme A carboxylase complex; first, biotin carboxylase catalyzes the carboxylation of the carrier protein and then the transcarboxylase transfers the carboxyl group to form malonyl-CoA.</text>
</comment>
<dbReference type="EMBL" id="CP010979">
    <property type="protein sequence ID" value="AJQ47093.1"/>
    <property type="molecule type" value="Genomic_DNA"/>
</dbReference>
<dbReference type="Pfam" id="PF00364">
    <property type="entry name" value="Biotin_lipoyl"/>
    <property type="match status" value="1"/>
</dbReference>
<protein>
    <recommendedName>
        <fullName evidence="3 9">Biotin carboxyl carrier protein of acetyl-CoA carboxylase</fullName>
    </recommendedName>
</protein>
<dbReference type="SUPFAM" id="SSF51230">
    <property type="entry name" value="Single hybrid motif"/>
    <property type="match status" value="1"/>
</dbReference>
<dbReference type="GO" id="GO:0003989">
    <property type="term" value="F:acetyl-CoA carboxylase activity"/>
    <property type="evidence" value="ECO:0007669"/>
    <property type="project" value="InterPro"/>
</dbReference>
<dbReference type="Gene3D" id="2.40.50.100">
    <property type="match status" value="1"/>
</dbReference>
<dbReference type="PROSITE" id="PS00188">
    <property type="entry name" value="BIOTIN"/>
    <property type="match status" value="1"/>
</dbReference>
<evidence type="ECO:0000256" key="3">
    <source>
        <dbReference type="ARBA" id="ARBA00017562"/>
    </source>
</evidence>
<keyword evidence="6 9" id="KW-0443">Lipid metabolism</keyword>
<dbReference type="RefSeq" id="WP_019470854.1">
    <property type="nucleotide sequence ID" value="NZ_CP010979.1"/>
</dbReference>
<dbReference type="Proteomes" id="UP000033260">
    <property type="component" value="Chromosome"/>
</dbReference>
<accession>A0AAU8RTZ1</accession>
<keyword evidence="7 9" id="KW-0275">Fatty acid biosynthesis</keyword>
<dbReference type="PANTHER" id="PTHR45266">
    <property type="entry name" value="OXALOACETATE DECARBOXYLASE ALPHA CHAIN"/>
    <property type="match status" value="1"/>
</dbReference>
<evidence type="ECO:0000313" key="11">
    <source>
        <dbReference type="EMBL" id="AJQ47093.1"/>
    </source>
</evidence>
<evidence type="ECO:0000256" key="5">
    <source>
        <dbReference type="ARBA" id="ARBA00022832"/>
    </source>
</evidence>
<reference evidence="11 12" key="1">
    <citation type="submission" date="2015-02" db="EMBL/GenBank/DDBJ databases">
        <title>Complete Genome Sequencing of Pseudomonas putida S13.1.2.</title>
        <authorList>
            <person name="Chong T.M."/>
            <person name="Chan K.G."/>
            <person name="Dessaux Y."/>
        </authorList>
    </citation>
    <scope>NUCLEOTIDE SEQUENCE [LARGE SCALE GENOMIC DNA]</scope>
    <source>
        <strain evidence="11 12">S13.1.2</strain>
    </source>
</reference>
<name>A0AAU8RTZ1_PSEPU</name>
<dbReference type="InterPro" id="IPR011053">
    <property type="entry name" value="Single_hybrid_motif"/>
</dbReference>
<evidence type="ECO:0000256" key="6">
    <source>
        <dbReference type="ARBA" id="ARBA00023098"/>
    </source>
</evidence>
<dbReference type="InterPro" id="IPR001249">
    <property type="entry name" value="AcCoA_biotinCC"/>
</dbReference>
<evidence type="ECO:0000256" key="2">
    <source>
        <dbReference type="ARBA" id="ARBA00005194"/>
    </source>
</evidence>
<dbReference type="GO" id="GO:0006633">
    <property type="term" value="P:fatty acid biosynthetic process"/>
    <property type="evidence" value="ECO:0007669"/>
    <property type="project" value="UniProtKB-KW"/>
</dbReference>